<dbReference type="GeneID" id="98674009"/>
<dbReference type="CDD" id="cd05233">
    <property type="entry name" value="SDR_c"/>
    <property type="match status" value="1"/>
</dbReference>
<dbReference type="RefSeq" id="WP_141429563.1">
    <property type="nucleotide sequence ID" value="NZ_AP019736.1"/>
</dbReference>
<dbReference type="PRINTS" id="PR00080">
    <property type="entry name" value="SDRFAMILY"/>
</dbReference>
<dbReference type="EMBL" id="AP019736">
    <property type="protein sequence ID" value="BBL07385.1"/>
    <property type="molecule type" value="Genomic_DNA"/>
</dbReference>
<keyword evidence="3" id="KW-0560">Oxidoreductase</keyword>
<name>A0A4Y1X2X9_9BACT</name>
<dbReference type="InterPro" id="IPR002347">
    <property type="entry name" value="SDR_fam"/>
</dbReference>
<evidence type="ECO:0000256" key="2">
    <source>
        <dbReference type="ARBA" id="ARBA00006484"/>
    </source>
</evidence>
<evidence type="ECO:0000313" key="6">
    <source>
        <dbReference type="EMBL" id="BBL07385.1"/>
    </source>
</evidence>
<evidence type="ECO:0000256" key="1">
    <source>
        <dbReference type="ARBA" id="ARBA00004240"/>
    </source>
</evidence>
<dbReference type="SMART" id="SM00822">
    <property type="entry name" value="PKS_KR"/>
    <property type="match status" value="1"/>
</dbReference>
<dbReference type="InterPro" id="IPR020904">
    <property type="entry name" value="Sc_DH/Rdtase_CS"/>
</dbReference>
<dbReference type="Pfam" id="PF00106">
    <property type="entry name" value="adh_short"/>
    <property type="match status" value="1"/>
</dbReference>
<evidence type="ECO:0000259" key="5">
    <source>
        <dbReference type="SMART" id="SM00822"/>
    </source>
</evidence>
<evidence type="ECO:0000256" key="3">
    <source>
        <dbReference type="ARBA" id="ARBA00023002"/>
    </source>
</evidence>
<dbReference type="SUPFAM" id="SSF51735">
    <property type="entry name" value="NAD(P)-binding Rossmann-fold domains"/>
    <property type="match status" value="1"/>
</dbReference>
<reference evidence="7" key="1">
    <citation type="submission" date="2019-06" db="EMBL/GenBank/DDBJ databases">
        <title>Alistipes onderdonkii subsp. vulgaris subsp. nov., Alistipes dispar sp. nov. and Alistipes communis sp. nov., isolated from human faeces, and creation of Alistipes onderdonkii subsp. onderdonkii subsp. nov.</title>
        <authorList>
            <person name="Sakamoto M."/>
            <person name="Ikeyama N."/>
            <person name="Ogata Y."/>
            <person name="Suda W."/>
            <person name="Iino T."/>
            <person name="Hattori M."/>
            <person name="Ohkuma M."/>
        </authorList>
    </citation>
    <scope>NUCLEOTIDE SEQUENCE [LARGE SCALE GENOMIC DNA]</scope>
    <source>
        <strain evidence="7">5CPEGH6</strain>
    </source>
</reference>
<dbReference type="InterPro" id="IPR036291">
    <property type="entry name" value="NAD(P)-bd_dom_sf"/>
</dbReference>
<dbReference type="OrthoDB" id="9808814at2"/>
<dbReference type="InterPro" id="IPR051019">
    <property type="entry name" value="VLCFA-Steroid_DH"/>
</dbReference>
<dbReference type="InterPro" id="IPR057326">
    <property type="entry name" value="KR_dom"/>
</dbReference>
<dbReference type="AlphaFoldDB" id="A0A4Y1X2X9"/>
<organism evidence="6 7">
    <name type="scientific">Alistipes dispar</name>
    <dbReference type="NCBI Taxonomy" id="2585119"/>
    <lineage>
        <taxon>Bacteria</taxon>
        <taxon>Pseudomonadati</taxon>
        <taxon>Bacteroidota</taxon>
        <taxon>Bacteroidia</taxon>
        <taxon>Bacteroidales</taxon>
        <taxon>Rikenellaceae</taxon>
        <taxon>Alistipes</taxon>
    </lineage>
</organism>
<evidence type="ECO:0000313" key="7">
    <source>
        <dbReference type="Proteomes" id="UP000319374"/>
    </source>
</evidence>
<comment type="similarity">
    <text evidence="2 4">Belongs to the short-chain dehydrogenases/reductases (SDR) family.</text>
</comment>
<sequence>MNARRNDTRRRRGEVAPGSAWALVTGAGSGIGRCYALRLAAAGYDLVLAGDRREPLEAVRQEIGTTVRAAAEVCIAEIDLARTGAAEELHAFTEREGIAVDVLINNAGIFSFLDILRTPAERIERIILLHDLTNTQLCRLYAADMARRGRGGHILNMSSYSLWMPFPGLSLYSASKAYLRAFSVAFAKEVRDEGIRVTAVCPAGVATDLYGLTPRWQRIGLRLGVLISADSCARRGLRALWRGRRTIVPDWWNRIWIPLCKLLPMQAIRPLRRFTMRFQR</sequence>
<dbReference type="PANTHER" id="PTHR43899:SF13">
    <property type="entry name" value="RH59310P"/>
    <property type="match status" value="1"/>
</dbReference>
<dbReference type="PIRSF" id="PIRSF000126">
    <property type="entry name" value="11-beta-HSD1"/>
    <property type="match status" value="1"/>
</dbReference>
<proteinExistence type="inferred from homology"/>
<dbReference type="Gene3D" id="3.40.50.720">
    <property type="entry name" value="NAD(P)-binding Rossmann-like Domain"/>
    <property type="match status" value="1"/>
</dbReference>
<dbReference type="PRINTS" id="PR00081">
    <property type="entry name" value="GDHRDH"/>
</dbReference>
<feature type="domain" description="Ketoreductase" evidence="5">
    <location>
        <begin position="20"/>
        <end position="209"/>
    </location>
</feature>
<dbReference type="PROSITE" id="PS00061">
    <property type="entry name" value="ADH_SHORT"/>
    <property type="match status" value="1"/>
</dbReference>
<keyword evidence="7" id="KW-1185">Reference proteome</keyword>
<gene>
    <name evidence="6" type="ORF">A5CPEGH6_20230</name>
</gene>
<dbReference type="KEGG" id="ada:A5CPEGH6_20230"/>
<evidence type="ECO:0000256" key="4">
    <source>
        <dbReference type="RuleBase" id="RU000363"/>
    </source>
</evidence>
<comment type="subcellular location">
    <subcellularLocation>
        <location evidence="1">Endoplasmic reticulum</location>
    </subcellularLocation>
</comment>
<dbReference type="GO" id="GO:0016491">
    <property type="term" value="F:oxidoreductase activity"/>
    <property type="evidence" value="ECO:0007669"/>
    <property type="project" value="UniProtKB-KW"/>
</dbReference>
<protein>
    <submittedName>
        <fullName evidence="6">Short-chain dehydrogenase</fullName>
    </submittedName>
</protein>
<accession>A0A4Y1X2X9</accession>
<dbReference type="Proteomes" id="UP000319374">
    <property type="component" value="Chromosome"/>
</dbReference>
<dbReference type="PANTHER" id="PTHR43899">
    <property type="entry name" value="RH59310P"/>
    <property type="match status" value="1"/>
</dbReference>